<dbReference type="Pfam" id="PF00106">
    <property type="entry name" value="adh_short"/>
    <property type="match status" value="2"/>
</dbReference>
<dbReference type="GO" id="GO:0016616">
    <property type="term" value="F:oxidoreductase activity, acting on the CH-OH group of donors, NAD or NADP as acceptor"/>
    <property type="evidence" value="ECO:0007669"/>
    <property type="project" value="TreeGrafter"/>
</dbReference>
<organism evidence="1 2">
    <name type="scientific">Tilletia indica</name>
    <dbReference type="NCBI Taxonomy" id="43049"/>
    <lineage>
        <taxon>Eukaryota</taxon>
        <taxon>Fungi</taxon>
        <taxon>Dikarya</taxon>
        <taxon>Basidiomycota</taxon>
        <taxon>Ustilaginomycotina</taxon>
        <taxon>Exobasidiomycetes</taxon>
        <taxon>Tilletiales</taxon>
        <taxon>Tilletiaceae</taxon>
        <taxon>Tilletia</taxon>
    </lineage>
</organism>
<dbReference type="EMBL" id="LWDF02000050">
    <property type="protein sequence ID" value="KAE8258989.1"/>
    <property type="molecule type" value="Genomic_DNA"/>
</dbReference>
<comment type="caution">
    <text evidence="1">The sequence shown here is derived from an EMBL/GenBank/DDBJ whole genome shotgun (WGS) entry which is preliminary data.</text>
</comment>
<reference evidence="1" key="2">
    <citation type="journal article" date="2019" name="IMA Fungus">
        <title>Genome sequencing and comparison of five Tilletia species to identify candidate genes for the detection of regulated species infecting wheat.</title>
        <authorList>
            <person name="Nguyen H.D.T."/>
            <person name="Sultana T."/>
            <person name="Kesanakurti P."/>
            <person name="Hambleton S."/>
        </authorList>
    </citation>
    <scope>NUCLEOTIDE SEQUENCE</scope>
    <source>
        <strain evidence="1">DAOMC 236416</strain>
    </source>
</reference>
<name>A0A177TTZ4_9BASI</name>
<reference evidence="1" key="1">
    <citation type="submission" date="2016-04" db="EMBL/GenBank/DDBJ databases">
        <authorList>
            <person name="Nguyen H.D."/>
            <person name="Samba Siva P."/>
            <person name="Cullis J."/>
            <person name="Levesque C.A."/>
            <person name="Hambleton S."/>
        </authorList>
    </citation>
    <scope>NUCLEOTIDE SEQUENCE</scope>
    <source>
        <strain evidence="1">DAOMC 236416</strain>
    </source>
</reference>
<dbReference type="PANTHER" id="PTHR45458">
    <property type="entry name" value="SHORT-CHAIN DEHYDROGENASE/REDUCTASE SDR"/>
    <property type="match status" value="1"/>
</dbReference>
<protein>
    <recommendedName>
        <fullName evidence="3">NAD-dependent epimerase/dehydratase domain-containing protein</fullName>
    </recommendedName>
</protein>
<evidence type="ECO:0008006" key="3">
    <source>
        <dbReference type="Google" id="ProtNLM"/>
    </source>
</evidence>
<dbReference type="SUPFAM" id="SSF51735">
    <property type="entry name" value="NAD(P)-binding Rossmann-fold domains"/>
    <property type="match status" value="1"/>
</dbReference>
<evidence type="ECO:0000313" key="1">
    <source>
        <dbReference type="EMBL" id="KAE8258989.1"/>
    </source>
</evidence>
<keyword evidence="2" id="KW-1185">Reference proteome</keyword>
<dbReference type="AlphaFoldDB" id="A0A177TTZ4"/>
<dbReference type="Proteomes" id="UP000077521">
    <property type="component" value="Unassembled WGS sequence"/>
</dbReference>
<dbReference type="InterPro" id="IPR002347">
    <property type="entry name" value="SDR_fam"/>
</dbReference>
<accession>A0A177TTZ4</accession>
<dbReference type="OrthoDB" id="7289984at2759"/>
<dbReference type="Gene3D" id="3.40.50.720">
    <property type="entry name" value="NAD(P)-binding Rossmann-like Domain"/>
    <property type="match status" value="1"/>
</dbReference>
<dbReference type="PRINTS" id="PR00081">
    <property type="entry name" value="GDHRDH"/>
</dbReference>
<dbReference type="InterPro" id="IPR036291">
    <property type="entry name" value="NAD(P)-bd_dom_sf"/>
</dbReference>
<proteinExistence type="predicted"/>
<dbReference type="InterPro" id="IPR052184">
    <property type="entry name" value="SDR_enzymes"/>
</dbReference>
<evidence type="ECO:0000313" key="2">
    <source>
        <dbReference type="Proteomes" id="UP000077521"/>
    </source>
</evidence>
<gene>
    <name evidence="1" type="ORF">A4X13_0g1317</name>
</gene>
<sequence length="243" mass="26047">MSQPKALVIGASRGIGQGLVQKLGREGYEAFGTIRSKPADDHTFQVDLNDLDASSVQKAASQFDSLDVLIVSGAIADEGSYLGLTPDKHRAFYNTNVVGPLTAAQAFLPALRKGQQKTIVFITSALGTLSLHLDNSKRPANQRLPVPEGPYSATKAAINLLGTGLYTELSEEGFSVLLIHPGLVRTDLANELIERLEKLPSNPIPAITVDQSTDGILKVIKSHIDGGKSEVRHLNYDGTELNH</sequence>
<dbReference type="PANTHER" id="PTHR45458:SF1">
    <property type="entry name" value="SHORT CHAIN DEHYDROGENASE"/>
    <property type="match status" value="1"/>
</dbReference>